<dbReference type="KEGG" id="vg:37618462"/>
<evidence type="ECO:0000313" key="2">
    <source>
        <dbReference type="EMBL" id="AOM63412.1"/>
    </source>
</evidence>
<protein>
    <submittedName>
        <fullName evidence="2">Putative Kila-N domain-containing protein</fullName>
    </submittedName>
</protein>
<dbReference type="EMBL" id="KX008963">
    <property type="protein sequence ID" value="AOM63412.1"/>
    <property type="molecule type" value="Genomic_DNA"/>
</dbReference>
<dbReference type="InterPro" id="IPR017880">
    <property type="entry name" value="KilA_N"/>
</dbReference>
<dbReference type="Proteomes" id="UP000232488">
    <property type="component" value="Segment"/>
</dbReference>
<dbReference type="GeneID" id="37618462"/>
<organismHost>
    <name type="scientific">Heterosigma akashiwo</name>
    <name type="common">Chromophytic alga</name>
    <name type="synonym">Heterosigma carterae</name>
    <dbReference type="NCBI Taxonomy" id="2829"/>
</organismHost>
<feature type="domain" description="KilA-N" evidence="1">
    <location>
        <begin position="23"/>
        <end position="127"/>
    </location>
</feature>
<organism evidence="2 3">
    <name type="scientific">Heterosigma akashiwo virus 01</name>
    <name type="common">HaV01</name>
    <dbReference type="NCBI Taxonomy" id="97195"/>
    <lineage>
        <taxon>Viruses</taxon>
        <taxon>Varidnaviria</taxon>
        <taxon>Bamfordvirae</taxon>
        <taxon>Nucleocytoviricota</taxon>
        <taxon>Megaviricetes</taxon>
        <taxon>Algavirales</taxon>
        <taxon>Phycodnaviridae</taxon>
        <taxon>Raphidovirus</taxon>
        <taxon>Raphidovirus japonicum</taxon>
    </lineage>
</organism>
<dbReference type="InterPro" id="IPR018004">
    <property type="entry name" value="KilA/APSES_HTH"/>
</dbReference>
<evidence type="ECO:0000313" key="3">
    <source>
        <dbReference type="Proteomes" id="UP000232488"/>
    </source>
</evidence>
<evidence type="ECO:0000259" key="1">
    <source>
        <dbReference type="PROSITE" id="PS51301"/>
    </source>
</evidence>
<dbReference type="RefSeq" id="YP_009507478.1">
    <property type="nucleotide sequence ID" value="NC_038553.1"/>
</dbReference>
<dbReference type="PROSITE" id="PS51301">
    <property type="entry name" value="KILA_N"/>
    <property type="match status" value="1"/>
</dbReference>
<sequence length="219" mass="26029">MKMISDTYNNASDNNAYIDDDKRFRYVKIYDVDMIEDTENGFLNVTQLCKDFGKQLITYTKSRKSKLYKHEMSIDIGGIIEKQVRSGISMRNLQVLGTYYHRVLIPELIRWLQQPEYVSIEKQVQQRLLDELCDEHPQCEVKIEHVPGIIDIITDTQLIEIKNIISWHHALGQVLIYSKFYPNLQKRIHLFMKKQDIEKINFIRSMYNDFQVILTHEIV</sequence>
<reference evidence="2 3" key="1">
    <citation type="submission" date="2016-03" db="EMBL/GenBank/DDBJ databases">
        <title>Genome sequences of a Phycodnavirus, Heterosigma akashiwo virus strain 53.</title>
        <authorList>
            <person name="Ueki S."/>
            <person name="Ogura Y."/>
            <person name="Hayashi T."/>
        </authorList>
    </citation>
    <scope>NUCLEOTIDE SEQUENCE [LARGE SCALE GENOMIC DNA]</scope>
    <source>
        <strain evidence="2">HaV53</strain>
    </source>
</reference>
<dbReference type="Pfam" id="PF04383">
    <property type="entry name" value="KilA-N"/>
    <property type="match status" value="1"/>
</dbReference>
<name>A0A1C9C549_HAV01</name>
<keyword evidence="3" id="KW-1185">Reference proteome</keyword>
<accession>A0A1C9C549</accession>
<gene>
    <name evidence="2" type="primary">HaV53_ORF81</name>
</gene>
<proteinExistence type="predicted"/>
<dbReference type="OrthoDB" id="28003at10239"/>